<reference evidence="1" key="2">
    <citation type="submission" date="2025-08" db="UniProtKB">
        <authorList>
            <consortium name="Ensembl"/>
        </authorList>
    </citation>
    <scope>IDENTIFICATION</scope>
    <source>
        <strain evidence="1">Hd-rR</strain>
    </source>
</reference>
<sequence length="83" mass="9570">MTIIPPPPKKKFHVLEISRADRGVVKMMLVMSPDLNPIEHVLDPLRVLDLVFSRCSESWTSLCDSRLFRLMDTGSERKVFTEL</sequence>
<reference evidence="1 2" key="1">
    <citation type="journal article" date="2007" name="Nature">
        <title>The medaka draft genome and insights into vertebrate genome evolution.</title>
        <authorList>
            <person name="Kasahara M."/>
            <person name="Naruse K."/>
            <person name="Sasaki S."/>
            <person name="Nakatani Y."/>
            <person name="Qu W."/>
            <person name="Ahsan B."/>
            <person name="Yamada T."/>
            <person name="Nagayasu Y."/>
            <person name="Doi K."/>
            <person name="Kasai Y."/>
            <person name="Jindo T."/>
            <person name="Kobayashi D."/>
            <person name="Shimada A."/>
            <person name="Toyoda A."/>
            <person name="Kuroki Y."/>
            <person name="Fujiyama A."/>
            <person name="Sasaki T."/>
            <person name="Shimizu A."/>
            <person name="Asakawa S."/>
            <person name="Shimizu N."/>
            <person name="Hashimoto S."/>
            <person name="Yang J."/>
            <person name="Lee Y."/>
            <person name="Matsushima K."/>
            <person name="Sugano S."/>
            <person name="Sakaizumi M."/>
            <person name="Narita T."/>
            <person name="Ohishi K."/>
            <person name="Haga S."/>
            <person name="Ohta F."/>
            <person name="Nomoto H."/>
            <person name="Nogata K."/>
            <person name="Morishita T."/>
            <person name="Endo T."/>
            <person name="Shin-I T."/>
            <person name="Takeda H."/>
            <person name="Morishita S."/>
            <person name="Kohara Y."/>
        </authorList>
    </citation>
    <scope>NUCLEOTIDE SEQUENCE [LARGE SCALE GENOMIC DNA]</scope>
    <source>
        <strain evidence="1 2">Hd-rR</strain>
    </source>
</reference>
<keyword evidence="2" id="KW-1185">Reference proteome</keyword>
<proteinExistence type="predicted"/>
<evidence type="ECO:0000313" key="1">
    <source>
        <dbReference type="Ensembl" id="ENSORLP00000028236.1"/>
    </source>
</evidence>
<evidence type="ECO:0000313" key="2">
    <source>
        <dbReference type="Proteomes" id="UP000001038"/>
    </source>
</evidence>
<reference evidence="1" key="3">
    <citation type="submission" date="2025-09" db="UniProtKB">
        <authorList>
            <consortium name="Ensembl"/>
        </authorList>
    </citation>
    <scope>IDENTIFICATION</scope>
    <source>
        <strain evidence="1">Hd-rR</strain>
    </source>
</reference>
<accession>A0A3B3H8T2</accession>
<dbReference type="InParanoid" id="A0A3B3H8T2"/>
<dbReference type="AlphaFoldDB" id="A0A3B3H8T2"/>
<dbReference type="Ensembl" id="ENSORLT00000042020.1">
    <property type="protein sequence ID" value="ENSORLP00000028236.1"/>
    <property type="gene ID" value="ENSORLG00000022309.1"/>
</dbReference>
<organism evidence="1 2">
    <name type="scientific">Oryzias latipes</name>
    <name type="common">Japanese rice fish</name>
    <name type="synonym">Japanese killifish</name>
    <dbReference type="NCBI Taxonomy" id="8090"/>
    <lineage>
        <taxon>Eukaryota</taxon>
        <taxon>Metazoa</taxon>
        <taxon>Chordata</taxon>
        <taxon>Craniata</taxon>
        <taxon>Vertebrata</taxon>
        <taxon>Euteleostomi</taxon>
        <taxon>Actinopterygii</taxon>
        <taxon>Neopterygii</taxon>
        <taxon>Teleostei</taxon>
        <taxon>Neoteleostei</taxon>
        <taxon>Acanthomorphata</taxon>
        <taxon>Ovalentaria</taxon>
        <taxon>Atherinomorphae</taxon>
        <taxon>Beloniformes</taxon>
        <taxon>Adrianichthyidae</taxon>
        <taxon>Oryziinae</taxon>
        <taxon>Oryzias</taxon>
    </lineage>
</organism>
<name>A0A3B3H8T2_ORYLA</name>
<protein>
    <submittedName>
        <fullName evidence="1">Uncharacterized protein</fullName>
    </submittedName>
</protein>
<dbReference type="Proteomes" id="UP000001038">
    <property type="component" value="Chromosome 7"/>
</dbReference>